<dbReference type="Proteomes" id="UP001166286">
    <property type="component" value="Unassembled WGS sequence"/>
</dbReference>
<dbReference type="InterPro" id="IPR018535">
    <property type="entry name" value="DUF1996"/>
</dbReference>
<proteinExistence type="predicted"/>
<dbReference type="EMBL" id="JAFEKC020000009">
    <property type="protein sequence ID" value="KAK0512548.1"/>
    <property type="molecule type" value="Genomic_DNA"/>
</dbReference>
<evidence type="ECO:0000313" key="4">
    <source>
        <dbReference type="Proteomes" id="UP001166286"/>
    </source>
</evidence>
<name>A0AA39V1Q3_9LECA</name>
<sequence length="388" mass="41586">MVSKTFILVVCVGSLTGFSDAFWRMSCGIIQTGRIDPVVSPGKISGHVHKIAGASNIGLDSTYNTLQQSNCTSCEIQKDKSAYWTPQLYYHLSNGSFEEVPNQGMTVYYLGRGNNAANIKPFPEGFRMLSGNAAARSYNTQNLTYQNVRPIADRVSFACLQANPSAETPGMNETNCINGLRAQVHFQSCWDGVNLYKEDNSHVAYMSMMDNGVCPPEYPVQFIHLFYEVLYSVNNVNLDGGNFAFSQGDTTGYGFHGDFLNGWDMDVQTQAMEQCANTADGVVKDCAPLAASDIDDFSDVCATQAPLVQEQTGPMISKLPGCITITSGPEDASMADMVCAAGTPEPAVASGFVAVGSSSAMAQAADATALATSNASPRRRGVGWYGNI</sequence>
<feature type="chain" id="PRO_5041255922" description="DUF1996 domain-containing protein" evidence="1">
    <location>
        <begin position="22"/>
        <end position="388"/>
    </location>
</feature>
<keyword evidence="1" id="KW-0732">Signal</keyword>
<feature type="domain" description="DUF1996" evidence="2">
    <location>
        <begin position="36"/>
        <end position="263"/>
    </location>
</feature>
<gene>
    <name evidence="3" type="ORF">JMJ35_004565</name>
</gene>
<dbReference type="PANTHER" id="PTHR43662:SF3">
    <property type="entry name" value="DOMAIN PROTEIN, PUTATIVE (AFU_ORTHOLOGUE AFUA_6G11970)-RELATED"/>
    <property type="match status" value="1"/>
</dbReference>
<organism evidence="3 4">
    <name type="scientific">Cladonia borealis</name>
    <dbReference type="NCBI Taxonomy" id="184061"/>
    <lineage>
        <taxon>Eukaryota</taxon>
        <taxon>Fungi</taxon>
        <taxon>Dikarya</taxon>
        <taxon>Ascomycota</taxon>
        <taxon>Pezizomycotina</taxon>
        <taxon>Lecanoromycetes</taxon>
        <taxon>OSLEUM clade</taxon>
        <taxon>Lecanoromycetidae</taxon>
        <taxon>Lecanorales</taxon>
        <taxon>Lecanorineae</taxon>
        <taxon>Cladoniaceae</taxon>
        <taxon>Cladonia</taxon>
    </lineage>
</organism>
<comment type="caution">
    <text evidence="3">The sequence shown here is derived from an EMBL/GenBank/DDBJ whole genome shotgun (WGS) entry which is preliminary data.</text>
</comment>
<dbReference type="Pfam" id="PF09362">
    <property type="entry name" value="DUF1996"/>
    <property type="match status" value="1"/>
</dbReference>
<evidence type="ECO:0000259" key="2">
    <source>
        <dbReference type="Pfam" id="PF09362"/>
    </source>
</evidence>
<reference evidence="3" key="1">
    <citation type="submission" date="2023-03" db="EMBL/GenBank/DDBJ databases">
        <title>Complete genome of Cladonia borealis.</title>
        <authorList>
            <person name="Park H."/>
        </authorList>
    </citation>
    <scope>NUCLEOTIDE SEQUENCE</scope>
    <source>
        <strain evidence="3">ANT050790</strain>
    </source>
</reference>
<accession>A0AA39V1Q3</accession>
<evidence type="ECO:0000256" key="1">
    <source>
        <dbReference type="SAM" id="SignalP"/>
    </source>
</evidence>
<dbReference type="PANTHER" id="PTHR43662">
    <property type="match status" value="1"/>
</dbReference>
<evidence type="ECO:0000313" key="3">
    <source>
        <dbReference type="EMBL" id="KAK0512548.1"/>
    </source>
</evidence>
<dbReference type="AlphaFoldDB" id="A0AA39V1Q3"/>
<feature type="signal peptide" evidence="1">
    <location>
        <begin position="1"/>
        <end position="21"/>
    </location>
</feature>
<protein>
    <recommendedName>
        <fullName evidence="2">DUF1996 domain-containing protein</fullName>
    </recommendedName>
</protein>
<keyword evidence="4" id="KW-1185">Reference proteome</keyword>